<evidence type="ECO:0000313" key="2">
    <source>
        <dbReference type="Proteomes" id="UP000225740"/>
    </source>
</evidence>
<proteinExistence type="predicted"/>
<dbReference type="AlphaFoldDB" id="A0A2G1W7J6"/>
<dbReference type="Proteomes" id="UP000225740">
    <property type="component" value="Unassembled WGS sequence"/>
</dbReference>
<sequence length="83" mass="9185">MKRASDQLREEATYPHLAALLRSGGTLEVGEDRSIGSFARIRKGNRTVTVDAAYRDFAAVLTEMEARATDLANKVYDQPKANE</sequence>
<protein>
    <submittedName>
        <fullName evidence="1">Uncharacterized protein</fullName>
    </submittedName>
</protein>
<dbReference type="EMBL" id="NIZW01000009">
    <property type="protein sequence ID" value="PHQ34800.1"/>
    <property type="molecule type" value="Genomic_DNA"/>
</dbReference>
<organism evidence="1 2">
    <name type="scientific">Rhodopirellula bahusiensis</name>
    <dbReference type="NCBI Taxonomy" id="2014065"/>
    <lineage>
        <taxon>Bacteria</taxon>
        <taxon>Pseudomonadati</taxon>
        <taxon>Planctomycetota</taxon>
        <taxon>Planctomycetia</taxon>
        <taxon>Pirellulales</taxon>
        <taxon>Pirellulaceae</taxon>
        <taxon>Rhodopirellula</taxon>
    </lineage>
</organism>
<name>A0A2G1W7J6_9BACT</name>
<gene>
    <name evidence="1" type="ORF">CEE69_13075</name>
</gene>
<accession>A0A2G1W7J6</accession>
<reference evidence="1 2" key="1">
    <citation type="submission" date="2017-06" db="EMBL/GenBank/DDBJ databases">
        <title>Description of Rhodopirellula bahusiensis sp. nov.</title>
        <authorList>
            <person name="Kizina J."/>
            <person name="Harder J."/>
        </authorList>
    </citation>
    <scope>NUCLEOTIDE SEQUENCE [LARGE SCALE GENOMIC DNA]</scope>
    <source>
        <strain evidence="1 2">SWK21</strain>
    </source>
</reference>
<dbReference type="RefSeq" id="WP_143549228.1">
    <property type="nucleotide sequence ID" value="NZ_NIZW01000009.1"/>
</dbReference>
<dbReference type="GeneID" id="90609043"/>
<comment type="caution">
    <text evidence="1">The sequence shown here is derived from an EMBL/GenBank/DDBJ whole genome shotgun (WGS) entry which is preliminary data.</text>
</comment>
<dbReference type="OrthoDB" id="9857029at2"/>
<keyword evidence="2" id="KW-1185">Reference proteome</keyword>
<evidence type="ECO:0000313" key="1">
    <source>
        <dbReference type="EMBL" id="PHQ34800.1"/>
    </source>
</evidence>